<dbReference type="EMBL" id="JAOZEW010000027">
    <property type="protein sequence ID" value="MCV9930067.1"/>
    <property type="molecule type" value="Genomic_DNA"/>
</dbReference>
<name>A0A9X2ZHU6_9FLAO</name>
<keyword evidence="1" id="KW-1133">Transmembrane helix</keyword>
<organism evidence="2 3">
    <name type="scientific">Flavobacterium shii</name>
    <dbReference type="NCBI Taxonomy" id="2987687"/>
    <lineage>
        <taxon>Bacteria</taxon>
        <taxon>Pseudomonadati</taxon>
        <taxon>Bacteroidota</taxon>
        <taxon>Flavobacteriia</taxon>
        <taxon>Flavobacteriales</taxon>
        <taxon>Flavobacteriaceae</taxon>
        <taxon>Flavobacterium</taxon>
    </lineage>
</organism>
<evidence type="ECO:0000313" key="2">
    <source>
        <dbReference type="EMBL" id="MCV9930067.1"/>
    </source>
</evidence>
<evidence type="ECO:0000256" key="1">
    <source>
        <dbReference type="SAM" id="Phobius"/>
    </source>
</evidence>
<keyword evidence="3" id="KW-1185">Reference proteome</keyword>
<feature type="transmembrane region" description="Helical" evidence="1">
    <location>
        <begin position="83"/>
        <end position="102"/>
    </location>
</feature>
<accession>A0A9X2ZHU6</accession>
<keyword evidence="1" id="KW-0472">Membrane</keyword>
<comment type="caution">
    <text evidence="2">The sequence shown here is derived from an EMBL/GenBank/DDBJ whole genome shotgun (WGS) entry which is preliminary data.</text>
</comment>
<gene>
    <name evidence="2" type="ORF">OIU83_20570</name>
</gene>
<keyword evidence="1" id="KW-0812">Transmembrane</keyword>
<dbReference type="Proteomes" id="UP001151079">
    <property type="component" value="Unassembled WGS sequence"/>
</dbReference>
<feature type="transmembrane region" description="Helical" evidence="1">
    <location>
        <begin position="7"/>
        <end position="26"/>
    </location>
</feature>
<feature type="transmembrane region" description="Helical" evidence="1">
    <location>
        <begin position="32"/>
        <end position="52"/>
    </location>
</feature>
<dbReference type="AlphaFoldDB" id="A0A9X2ZHU6"/>
<protein>
    <submittedName>
        <fullName evidence="2">Uncharacterized protein</fullName>
    </submittedName>
</protein>
<evidence type="ECO:0000313" key="3">
    <source>
        <dbReference type="Proteomes" id="UP001151079"/>
    </source>
</evidence>
<sequence length="154" mass="18691">MKFKYSAWFFILDQILRFLLLIAYLQDYFQKIHFLVFQYSLLFIVGLLYNYYKNKLEGKYSAFINVKYKDENPKITINEEIPYGLFIYQALFGFIFSFWFFYNDFESHVWYMYIVIFLFSLISAGFCILPLIFTIRYRESIGIISATPTLEKKN</sequence>
<proteinExistence type="predicted"/>
<reference evidence="2" key="1">
    <citation type="submission" date="2022-10" db="EMBL/GenBank/DDBJ databases">
        <title>Two novel species of Flavobacterium.</title>
        <authorList>
            <person name="Liu Q."/>
            <person name="Xin Y.-H."/>
        </authorList>
    </citation>
    <scope>NUCLEOTIDE SEQUENCE</scope>
    <source>
        <strain evidence="2">LS1R49</strain>
    </source>
</reference>
<feature type="transmembrane region" description="Helical" evidence="1">
    <location>
        <begin position="108"/>
        <end position="133"/>
    </location>
</feature>